<dbReference type="EMBL" id="FNAH01000006">
    <property type="protein sequence ID" value="SDE43406.1"/>
    <property type="molecule type" value="Genomic_DNA"/>
</dbReference>
<dbReference type="InterPro" id="IPR001173">
    <property type="entry name" value="Glyco_trans_2-like"/>
</dbReference>
<dbReference type="GO" id="GO:0016757">
    <property type="term" value="F:glycosyltransferase activity"/>
    <property type="evidence" value="ECO:0007669"/>
    <property type="project" value="UniProtKB-KW"/>
</dbReference>
<dbReference type="InterPro" id="IPR050834">
    <property type="entry name" value="Glycosyltransf_2"/>
</dbReference>
<dbReference type="InterPro" id="IPR029044">
    <property type="entry name" value="Nucleotide-diphossugar_trans"/>
</dbReference>
<dbReference type="OrthoDB" id="9802649at2"/>
<keyword evidence="3 5" id="KW-0808">Transferase</keyword>
<dbReference type="RefSeq" id="WP_090523925.1">
    <property type="nucleotide sequence ID" value="NZ_FNAH01000006.1"/>
</dbReference>
<dbReference type="Proteomes" id="UP000199344">
    <property type="component" value="Unassembled WGS sequence"/>
</dbReference>
<sequence length="316" mass="34098">MTGDVVPRIYIGLALYQGGRHIEAQLDSIAAQSFRDWRLVVSDDGSRDDGPEKLRKFASGFAPGQVTLVDGPRAGSTRNFLSLIGQLRDGEHMAFADQDDVWLPSKLDMGLAALRDAPQTGLYSARTTICDADLNPITGSQRFAGPFGFRNALVQAVTGGNTCLLTPDAAQLAKRAAPAAAAAGIEAHDWWLYQLVSGAGMAVLRDDAEVLLYRQHGGNLKGRNDTFGAMRARLGQLFDGNFGKWLQANNLALRQEAGLLSAENRDILARFDRALTRPGWRMAAEFARLGIRRQTPAGTAALYAAALSGRLRKTGD</sequence>
<evidence type="ECO:0000256" key="3">
    <source>
        <dbReference type="ARBA" id="ARBA00022679"/>
    </source>
</evidence>
<keyword evidence="6" id="KW-1185">Reference proteome</keyword>
<dbReference type="PANTHER" id="PTHR43685:SF5">
    <property type="entry name" value="GLYCOSYLTRANSFERASE EPSE-RELATED"/>
    <property type="match status" value="1"/>
</dbReference>
<dbReference type="Gene3D" id="3.90.550.10">
    <property type="entry name" value="Spore Coat Polysaccharide Biosynthesis Protein SpsA, Chain A"/>
    <property type="match status" value="1"/>
</dbReference>
<name>A0A1G7CXL1_9RHOB</name>
<dbReference type="Pfam" id="PF00535">
    <property type="entry name" value="Glycos_transf_2"/>
    <property type="match status" value="1"/>
</dbReference>
<evidence type="ECO:0000256" key="1">
    <source>
        <dbReference type="ARBA" id="ARBA00006739"/>
    </source>
</evidence>
<proteinExistence type="inferred from homology"/>
<keyword evidence="2" id="KW-0328">Glycosyltransferase</keyword>
<organism evidence="5 6">
    <name type="scientific">Paracoccus isoporae</name>
    <dbReference type="NCBI Taxonomy" id="591205"/>
    <lineage>
        <taxon>Bacteria</taxon>
        <taxon>Pseudomonadati</taxon>
        <taxon>Pseudomonadota</taxon>
        <taxon>Alphaproteobacteria</taxon>
        <taxon>Rhodobacterales</taxon>
        <taxon>Paracoccaceae</taxon>
        <taxon>Paracoccus</taxon>
    </lineage>
</organism>
<evidence type="ECO:0000256" key="2">
    <source>
        <dbReference type="ARBA" id="ARBA00022676"/>
    </source>
</evidence>
<reference evidence="5 6" key="1">
    <citation type="submission" date="2016-10" db="EMBL/GenBank/DDBJ databases">
        <authorList>
            <person name="de Groot N.N."/>
        </authorList>
    </citation>
    <scope>NUCLEOTIDE SEQUENCE [LARGE SCALE GENOMIC DNA]</scope>
    <source>
        <strain evidence="5 6">DSM 22220</strain>
    </source>
</reference>
<evidence type="ECO:0000313" key="6">
    <source>
        <dbReference type="Proteomes" id="UP000199344"/>
    </source>
</evidence>
<accession>A0A1G7CXL1</accession>
<evidence type="ECO:0000259" key="4">
    <source>
        <dbReference type="Pfam" id="PF00535"/>
    </source>
</evidence>
<dbReference type="PANTHER" id="PTHR43685">
    <property type="entry name" value="GLYCOSYLTRANSFERASE"/>
    <property type="match status" value="1"/>
</dbReference>
<dbReference type="SUPFAM" id="SSF53448">
    <property type="entry name" value="Nucleotide-diphospho-sugar transferases"/>
    <property type="match status" value="1"/>
</dbReference>
<feature type="domain" description="Glycosyltransferase 2-like" evidence="4">
    <location>
        <begin position="22"/>
        <end position="141"/>
    </location>
</feature>
<gene>
    <name evidence="5" type="ORF">SAMN05421538_106225</name>
</gene>
<dbReference type="AlphaFoldDB" id="A0A1G7CXL1"/>
<dbReference type="STRING" id="591205.SAMN05421538_106225"/>
<comment type="similarity">
    <text evidence="1">Belongs to the glycosyltransferase 2 family.</text>
</comment>
<evidence type="ECO:0000313" key="5">
    <source>
        <dbReference type="EMBL" id="SDE43406.1"/>
    </source>
</evidence>
<protein>
    <submittedName>
        <fullName evidence="5">Glycosyltransferase involved in cell wall bisynthesis</fullName>
    </submittedName>
</protein>